<comment type="caution">
    <text evidence="9">The sequence shown here is derived from an EMBL/GenBank/DDBJ whole genome shotgun (WGS) entry which is preliminary data.</text>
</comment>
<dbReference type="InterPro" id="IPR036259">
    <property type="entry name" value="MFS_trans_sf"/>
</dbReference>
<evidence type="ECO:0000256" key="1">
    <source>
        <dbReference type="ARBA" id="ARBA00004141"/>
    </source>
</evidence>
<evidence type="ECO:0000259" key="6">
    <source>
        <dbReference type="Pfam" id="PF20434"/>
    </source>
</evidence>
<dbReference type="SUPFAM" id="SSF53474">
    <property type="entry name" value="alpha/beta-Hydrolases"/>
    <property type="match status" value="1"/>
</dbReference>
<feature type="transmembrane region" description="Helical" evidence="5">
    <location>
        <begin position="141"/>
        <end position="160"/>
    </location>
</feature>
<feature type="domain" description="BD-FAE-like" evidence="6">
    <location>
        <begin position="1660"/>
        <end position="1900"/>
    </location>
</feature>
<dbReference type="Gene3D" id="3.40.50.1820">
    <property type="entry name" value="alpha/beta hydrolase"/>
    <property type="match status" value="1"/>
</dbReference>
<reference evidence="9 10" key="1">
    <citation type="submission" date="2019-03" db="EMBL/GenBank/DDBJ databases">
        <title>Sequencing 25 genomes of Wallemia mellicola.</title>
        <authorList>
            <person name="Gostincar C."/>
        </authorList>
    </citation>
    <scope>NUCLEOTIDE SEQUENCE [LARGE SCALE GENOMIC DNA]</scope>
    <source>
        <strain evidence="9 10">EXF-1262</strain>
    </source>
</reference>
<feature type="transmembrane region" description="Helical" evidence="5">
    <location>
        <begin position="475"/>
        <end position="495"/>
    </location>
</feature>
<protein>
    <submittedName>
        <fullName evidence="9">Uncharacterized protein</fullName>
    </submittedName>
</protein>
<evidence type="ECO:0000259" key="7">
    <source>
        <dbReference type="Pfam" id="PF24173"/>
    </source>
</evidence>
<dbReference type="Proteomes" id="UP000307169">
    <property type="component" value="Unassembled WGS sequence"/>
</dbReference>
<dbReference type="Gene3D" id="1.20.1250.20">
    <property type="entry name" value="MFS general substrate transporter like domains"/>
    <property type="match status" value="1"/>
</dbReference>
<feature type="transmembrane region" description="Helical" evidence="5">
    <location>
        <begin position="221"/>
        <end position="241"/>
    </location>
</feature>
<evidence type="ECO:0000256" key="2">
    <source>
        <dbReference type="ARBA" id="ARBA00022692"/>
    </source>
</evidence>
<dbReference type="Pfam" id="PF21547">
    <property type="entry name" value="TTI1"/>
    <property type="match status" value="1"/>
</dbReference>
<dbReference type="InterPro" id="IPR057567">
    <property type="entry name" value="TPR_TTI1_C"/>
</dbReference>
<gene>
    <name evidence="9" type="ORF">E3Q17_02165</name>
</gene>
<dbReference type="SUPFAM" id="SSF48371">
    <property type="entry name" value="ARM repeat"/>
    <property type="match status" value="1"/>
</dbReference>
<evidence type="ECO:0000256" key="5">
    <source>
        <dbReference type="SAM" id="Phobius"/>
    </source>
</evidence>
<dbReference type="Pfam" id="PF13000">
    <property type="entry name" value="Acatn"/>
    <property type="match status" value="3"/>
</dbReference>
<evidence type="ECO:0000313" key="10">
    <source>
        <dbReference type="Proteomes" id="UP000307169"/>
    </source>
</evidence>
<sequence>MPKNKLPDLESHLEAKQSDSNRPPQSTGLFDIWYHKDRSAMIILVILYLLQGVPTGLAFGSIPFLLKSKLSYSQIGVFSLSTYPYSLKLLWSPIVDACFNQKLGRRKSWIVPIQFLVGAMMYWMSFWIQDSLAQEVPDVNLLTFTFFSLIFLAATQDIAVDGWALTLLSHENLSFASTAQTIGLNTGYFLSFTVFLALNSVEFSNKYFRSTPLDYPLVTLGGYLQFFGLVFVLFTIWLAFFKKEENVIENQDEMDIKKVYNQMLSILKLKHVQSFVIVHLVAKIGFQANEAVTSLKLLEKGLSREDLALAVLIDFPVQIIGGWLAARWSQGRNPLKPWLGAFVGRLAYAIVAMLAIKLIEPPVTSSVFASVIAMTLVGGFMSTVQFVGICAFHTQIADPLIGGTYMTLLNTVSNLGGTWPRYFVLKAVDGLSIATCHVHEENEDVIVKAQECSSEHGKSLCTDIGGQCVVERDGYFVTSTLCVVIGTAILFTYIYPTARKLQQLPLSAWRIKTKSASHTLKPVCVKLNFLVSKPGLSPDEPELLTTLEEFSESLRNTLNTSNSSSQLIRYVFFPIAGLLRHFAPTELPERGSIAIFKALDVISKVWLVEGISIAEWEQLWVLATMSLISSIKNRKSEVLLLSCVDLLYTLSINPLPSYIELLTDKRMSILGSLISQILDMATTHKFLDLRIRSLNLIGVYVGVYAFDKPNINAILLPGTASSMTKVLSGNSHINSDLAVAAVDILRLIIMSTLQDARCASLQPIQISDLIDLADKVDLENLEIVDTKDDDRAIPVASSLFAPPPTEKKEDDIRSTSWLKATSHQIRLVLTSIAGLTKHQSSRVRRGMADLSADILETCLATLETCQRTLLSNLLILSIDSQSSDNVSSIAKGALARLLSLGEHQKILEPLLKQHARELLVNLPNAIRSKDNSAILGTTLQIEAIANLTISQSGIPMDDILGPQGGVEKWSWGLIDCIPFYNPPVSGESVSVNASRSVLWSSTPDAAFDLRFDEAGDDPWFGFPSMPFATLDTQAGEGIRKALVALGKAFGGRASHSAEYFFNLAQRNLNRKASISSLWLCCCIIQGMSLSRSRVTQKLALKFVRNVVKFSQDAENSTDEIPTVEETGEDVVKHNEKNLPTEYIRGLEKVETLADNFKYTPQKSAKLEKKVRLTLISLMSLRMITTTSWILGYDFRPQLNNTLYYILSRLDSPTMTIREHAKSTLASVSYFVGYASTSGSILDNADYLLNSVASHLSPVRLDIAAPRVLIAAVRLVGAPLVGKLQGVVEDIFESLDNFHDIPLLGEGLLAVLDTIVSVMSEDVDVLPSYNDEEDTDRIISVDSRPNPELELEGLAEWLQELNQDPPEQPPIEDYGPTPQQAWDELREGHDVNKETVPEDKPHEPLNRSQSICLKIMSKGLHFLTHESAFLRARTMMLLSNSVRVLMRENRKADVLPVVHKAWPYVLHRLLSRAAAGMGDECEENPYVMASAFELIRVLAVETGEFMSLRIIEDAYPLIRRTLCFNVTTDVRNSGRDVSTTKIVSDGIEYWNTSTTAKRAHRELVQAMTAVVKEIPVKDELVWQLSSDFRLLMQHSSLKKELVLLYEALSVRNVDIVWLVMQENDTLEISSVVDDIAFHHTINKKMKSSYTYKKINNLEIKLDVHIPPSATAENPAPVIVWYHGGGLLQGSCERYPNHFDVAVQERGFAFVSVDYRLAPQADFEEILSDVSDSVSYTIEELPGQTGHRIDVKRWFVSGSSAGGWLSLLVGLGVANPKHIPLACTAIYPITNTLAPFWNTLHEKAEWEDGPVAHETVKEHLNVDAPVVSSNPSNSTRSKMYAWMVQSASLNELLYGTKKDRAGNYAIINVLKEKKDATPPIYIIHGTVDTAVPFSQAVEVVDALKARNAEVQFDVAHDKDHLWDEYDKNERMDGLYAFIRKYL</sequence>
<keyword evidence="2 5" id="KW-0812">Transmembrane</keyword>
<feature type="transmembrane region" description="Helical" evidence="5">
    <location>
        <begin position="371"/>
        <end position="396"/>
    </location>
</feature>
<dbReference type="PANTHER" id="PTHR12778:SF9">
    <property type="entry name" value="ACETYL-COENZYME A TRANSPORTER 1"/>
    <property type="match status" value="1"/>
</dbReference>
<evidence type="ECO:0000313" key="9">
    <source>
        <dbReference type="EMBL" id="TIC00536.1"/>
    </source>
</evidence>
<feature type="transmembrane region" description="Helical" evidence="5">
    <location>
        <begin position="40"/>
        <end position="66"/>
    </location>
</feature>
<feature type="transmembrane region" description="Helical" evidence="5">
    <location>
        <begin position="181"/>
        <end position="201"/>
    </location>
</feature>
<dbReference type="Pfam" id="PF20434">
    <property type="entry name" value="BD-FAE"/>
    <property type="match status" value="1"/>
</dbReference>
<dbReference type="InterPro" id="IPR016024">
    <property type="entry name" value="ARM-type_fold"/>
</dbReference>
<feature type="transmembrane region" description="Helical" evidence="5">
    <location>
        <begin position="338"/>
        <end position="359"/>
    </location>
</feature>
<organism evidence="9 10">
    <name type="scientific">Wallemia mellicola</name>
    <dbReference type="NCBI Taxonomy" id="1708541"/>
    <lineage>
        <taxon>Eukaryota</taxon>
        <taxon>Fungi</taxon>
        <taxon>Dikarya</taxon>
        <taxon>Basidiomycota</taxon>
        <taxon>Wallemiomycotina</taxon>
        <taxon>Wallemiomycetes</taxon>
        <taxon>Wallemiales</taxon>
        <taxon>Wallemiaceae</taxon>
        <taxon>Wallemia</taxon>
    </lineage>
</organism>
<dbReference type="GO" id="GO:0016020">
    <property type="term" value="C:membrane"/>
    <property type="evidence" value="ECO:0007669"/>
    <property type="project" value="UniProtKB-SubCell"/>
</dbReference>
<evidence type="ECO:0000256" key="3">
    <source>
        <dbReference type="ARBA" id="ARBA00022989"/>
    </source>
</evidence>
<dbReference type="InterPro" id="IPR049362">
    <property type="entry name" value="TTI1_rpt"/>
</dbReference>
<feature type="transmembrane region" description="Helical" evidence="5">
    <location>
        <begin position="109"/>
        <end position="129"/>
    </location>
</feature>
<dbReference type="GO" id="GO:0035348">
    <property type="term" value="P:acetyl-CoA transmembrane transport"/>
    <property type="evidence" value="ECO:0007669"/>
    <property type="project" value="InterPro"/>
</dbReference>
<dbReference type="InterPro" id="IPR049492">
    <property type="entry name" value="BD-FAE-like_dom"/>
</dbReference>
<evidence type="ECO:0000259" key="8">
    <source>
        <dbReference type="Pfam" id="PF24181"/>
    </source>
</evidence>
<dbReference type="PANTHER" id="PTHR12778">
    <property type="entry name" value="SOLUTE CARRIER FAMILY 33 ACETYL-COA TRANSPORTER -RELATED"/>
    <property type="match status" value="1"/>
</dbReference>
<feature type="domain" description="TTI1 N-terminal TPR" evidence="7">
    <location>
        <begin position="519"/>
        <end position="879"/>
    </location>
</feature>
<dbReference type="InterPro" id="IPR004752">
    <property type="entry name" value="AmpG_permease/AT-1"/>
</dbReference>
<accession>A0A4T0NT52</accession>
<dbReference type="InterPro" id="IPR057566">
    <property type="entry name" value="TPR_TTI1_N"/>
</dbReference>
<name>A0A4T0NT52_9BASI</name>
<dbReference type="EMBL" id="SPRH01000022">
    <property type="protein sequence ID" value="TIC00536.1"/>
    <property type="molecule type" value="Genomic_DNA"/>
</dbReference>
<dbReference type="FunFam" id="1.20.1250.20:FF:000289">
    <property type="entry name" value="Acetyl-coenzyme A transporter 1"/>
    <property type="match status" value="1"/>
</dbReference>
<keyword evidence="3 5" id="KW-1133">Transmembrane helix</keyword>
<proteinExistence type="predicted"/>
<dbReference type="Pfam" id="PF24181">
    <property type="entry name" value="TPR_TTI1_C"/>
    <property type="match status" value="1"/>
</dbReference>
<feature type="domain" description="TTI1 C-terminal TPR" evidence="8">
    <location>
        <begin position="1310"/>
        <end position="1616"/>
    </location>
</feature>
<dbReference type="SUPFAM" id="SSF103473">
    <property type="entry name" value="MFS general substrate transporter"/>
    <property type="match status" value="1"/>
</dbReference>
<keyword evidence="4 5" id="KW-0472">Membrane</keyword>
<dbReference type="GO" id="GO:0008521">
    <property type="term" value="F:acetyl-CoA transmembrane transporter activity"/>
    <property type="evidence" value="ECO:0007669"/>
    <property type="project" value="InterPro"/>
</dbReference>
<dbReference type="Pfam" id="PF24173">
    <property type="entry name" value="TPR_TTI1_N"/>
    <property type="match status" value="1"/>
</dbReference>
<evidence type="ECO:0000256" key="4">
    <source>
        <dbReference type="ARBA" id="ARBA00023136"/>
    </source>
</evidence>
<dbReference type="InterPro" id="IPR024371">
    <property type="entry name" value="AcetylCoA_trans_1-like"/>
</dbReference>
<comment type="subcellular location">
    <subcellularLocation>
        <location evidence="1">Membrane</location>
        <topology evidence="1">Multi-pass membrane protein</topology>
    </subcellularLocation>
</comment>
<dbReference type="InterPro" id="IPR029058">
    <property type="entry name" value="AB_hydrolase_fold"/>
</dbReference>